<keyword evidence="1" id="KW-0812">Transmembrane</keyword>
<name>X1FHM9_9ZZZZ</name>
<evidence type="ECO:0000313" key="2">
    <source>
        <dbReference type="EMBL" id="GAH32005.1"/>
    </source>
</evidence>
<dbReference type="AlphaFoldDB" id="X1FHM9"/>
<accession>X1FHM9</accession>
<organism evidence="2">
    <name type="scientific">marine sediment metagenome</name>
    <dbReference type="NCBI Taxonomy" id="412755"/>
    <lineage>
        <taxon>unclassified sequences</taxon>
        <taxon>metagenomes</taxon>
        <taxon>ecological metagenomes</taxon>
    </lineage>
</organism>
<comment type="caution">
    <text evidence="2">The sequence shown here is derived from an EMBL/GenBank/DDBJ whole genome shotgun (WGS) entry which is preliminary data.</text>
</comment>
<keyword evidence="1" id="KW-0472">Membrane</keyword>
<gene>
    <name evidence="2" type="ORF">S03H2_25307</name>
</gene>
<evidence type="ECO:0000256" key="1">
    <source>
        <dbReference type="SAM" id="Phobius"/>
    </source>
</evidence>
<reference evidence="2" key="1">
    <citation type="journal article" date="2014" name="Front. Microbiol.">
        <title>High frequency of phylogenetically diverse reductive dehalogenase-homologous genes in deep subseafloor sedimentary metagenomes.</title>
        <authorList>
            <person name="Kawai M."/>
            <person name="Futagami T."/>
            <person name="Toyoda A."/>
            <person name="Takaki Y."/>
            <person name="Nishi S."/>
            <person name="Hori S."/>
            <person name="Arai W."/>
            <person name="Tsubouchi T."/>
            <person name="Morono Y."/>
            <person name="Uchiyama I."/>
            <person name="Ito T."/>
            <person name="Fujiyama A."/>
            <person name="Inagaki F."/>
            <person name="Takami H."/>
        </authorList>
    </citation>
    <scope>NUCLEOTIDE SEQUENCE</scope>
    <source>
        <strain evidence="2">Expedition CK06-06</strain>
    </source>
</reference>
<dbReference type="EMBL" id="BARU01014290">
    <property type="protein sequence ID" value="GAH32005.1"/>
    <property type="molecule type" value="Genomic_DNA"/>
</dbReference>
<proteinExistence type="predicted"/>
<feature type="transmembrane region" description="Helical" evidence="1">
    <location>
        <begin position="6"/>
        <end position="21"/>
    </location>
</feature>
<sequence length="61" mass="7626">MYKFWQFFSFFFILVINYLNINKLDDFGKEIIENILKKSYKKIVLELSYSRQHPQEMEHPY</sequence>
<keyword evidence="1" id="KW-1133">Transmembrane helix</keyword>
<protein>
    <submittedName>
        <fullName evidence="2">Uncharacterized protein</fullName>
    </submittedName>
</protein>